<evidence type="ECO:0000256" key="1">
    <source>
        <dbReference type="ARBA" id="ARBA00022441"/>
    </source>
</evidence>
<dbReference type="Pfam" id="PF21536">
    <property type="entry name" value="BTB_KLHL33"/>
    <property type="match status" value="1"/>
</dbReference>
<dbReference type="InterPro" id="IPR000210">
    <property type="entry name" value="BTB/POZ_dom"/>
</dbReference>
<gene>
    <name evidence="5" type="ORF">AKAME5_001624700</name>
</gene>
<dbReference type="InterPro" id="IPR006652">
    <property type="entry name" value="Kelch_1"/>
</dbReference>
<dbReference type="InterPro" id="IPR011705">
    <property type="entry name" value="BACK"/>
</dbReference>
<dbReference type="PANTHER" id="PTHR45632:SF14">
    <property type="entry name" value="KELCH-LIKE PROTEIN 33"/>
    <property type="match status" value="1"/>
</dbReference>
<organism evidence="5 6">
    <name type="scientific">Lates japonicus</name>
    <name type="common">Japanese lates</name>
    <dbReference type="NCBI Taxonomy" id="270547"/>
    <lineage>
        <taxon>Eukaryota</taxon>
        <taxon>Metazoa</taxon>
        <taxon>Chordata</taxon>
        <taxon>Craniata</taxon>
        <taxon>Vertebrata</taxon>
        <taxon>Euteleostomi</taxon>
        <taxon>Actinopterygii</taxon>
        <taxon>Neopterygii</taxon>
        <taxon>Teleostei</taxon>
        <taxon>Neoteleostei</taxon>
        <taxon>Acanthomorphata</taxon>
        <taxon>Carangaria</taxon>
        <taxon>Carangaria incertae sedis</taxon>
        <taxon>Centropomidae</taxon>
        <taxon>Lates</taxon>
    </lineage>
</organism>
<dbReference type="PANTHER" id="PTHR45632">
    <property type="entry name" value="LD33804P"/>
    <property type="match status" value="1"/>
</dbReference>
<dbReference type="EMBL" id="BRZM01000070">
    <property type="protein sequence ID" value="GLD64719.1"/>
    <property type="molecule type" value="Genomic_DNA"/>
</dbReference>
<evidence type="ECO:0000313" key="5">
    <source>
        <dbReference type="EMBL" id="GLD64719.1"/>
    </source>
</evidence>
<feature type="region of interest" description="Disordered" evidence="3">
    <location>
        <begin position="54"/>
        <end position="73"/>
    </location>
</feature>
<proteinExistence type="predicted"/>
<dbReference type="SUPFAM" id="SSF54695">
    <property type="entry name" value="POZ domain"/>
    <property type="match status" value="2"/>
</dbReference>
<dbReference type="Pfam" id="PF07707">
    <property type="entry name" value="BACK"/>
    <property type="match status" value="1"/>
</dbReference>
<evidence type="ECO:0000259" key="4">
    <source>
        <dbReference type="PROSITE" id="PS50097"/>
    </source>
</evidence>
<evidence type="ECO:0000313" key="6">
    <source>
        <dbReference type="Proteomes" id="UP001279410"/>
    </source>
</evidence>
<accession>A0AAD3N382</accession>
<comment type="caution">
    <text evidence="5">The sequence shown here is derived from an EMBL/GenBank/DDBJ whole genome shotgun (WGS) entry which is preliminary data.</text>
</comment>
<dbReference type="Proteomes" id="UP001279410">
    <property type="component" value="Unassembled WGS sequence"/>
</dbReference>
<dbReference type="SUPFAM" id="SSF117281">
    <property type="entry name" value="Kelch motif"/>
    <property type="match status" value="1"/>
</dbReference>
<dbReference type="Gene3D" id="3.30.710.10">
    <property type="entry name" value="Potassium Channel Kv1.1, Chain A"/>
    <property type="match status" value="2"/>
</dbReference>
<keyword evidence="1" id="KW-0880">Kelch repeat</keyword>
<protein>
    <submittedName>
        <fullName evidence="5">Kelch-like protein 33</fullName>
    </submittedName>
</protein>
<dbReference type="SMART" id="SM00225">
    <property type="entry name" value="BTB"/>
    <property type="match status" value="2"/>
</dbReference>
<dbReference type="Gene3D" id="2.120.10.80">
    <property type="entry name" value="Kelch-type beta propeller"/>
    <property type="match status" value="2"/>
</dbReference>
<feature type="domain" description="BTB" evidence="4">
    <location>
        <begin position="263"/>
        <end position="330"/>
    </location>
</feature>
<dbReference type="FunFam" id="1.25.40.420:FF:000001">
    <property type="entry name" value="Kelch-like family member 12"/>
    <property type="match status" value="1"/>
</dbReference>
<sequence>MEFTRRYLPMEWEERWRREKERRKKVIEEGGEGVERDNRELKRIMAYNDARMGLSSGMGKKEGSEVRVSSTSQKRIEEHLSEEAFGDEGLGDNIHTYRSENAYKEIFRALKELWDSSLLTDLTLTTENGSSFHVHSPILAAVSSIILERVRGKSGERSDGGEDVGVHRWSVSLGTEVDHVGLRAVVEFAYTGVVFSLNKDTVAQIKAAAHLLGVPRVLDLCNKEERMKEDGGTKEEEQKLSTVDQMKITLQSVEQLWADGVGCDVMLDVDGALFHVHRVILAASSDYFRGMFTCGMRESHQTCVALPFLLAFELEALIGCSYSGTLSLNWDCVFEITCTALQLQFQPALSLCLDFMRQEIEASSCLDIVSFAEAYEMPELLEEANDFVLRNFWEVSSTAKFQDLPAEKLLDFLRCDGLCVPSELAVFRAVISWIEADPEERLGQAGLLMAAVRFPLMTFREFREVRAINLRMECFGNKEVELYGSALKEFGFSLPKTEDHCRVRRPKDALVLVGGDQLNPDMGQRIPSRELWFANSLRSGTGLVKQIEWRRLGEMPDKPKFRHGVAAMNGRLYVFGGCYFYTKDDMMKSVYSYDPVQDSWKRLADMQEFRSNFSVVAHEGCFYTIGGDKELNTNVDSVEKYNPNTDSWSFVQPLDQALSGYAVSVVDGGIFISGGFNCKYVCLVSMFLYHPERGTTYLADMAHDRAQHCMDALRSHLYVTGGVCNLRKFYTDQQACEVYNPVTDSWTAFASLPVPHVGAASAVLEEKIYILGGYCQDDYSESGLVHRFDPSTQRWENMGRLPGAVTDIRACLLRLPQHFRQ</sequence>
<evidence type="ECO:0000256" key="2">
    <source>
        <dbReference type="ARBA" id="ARBA00022737"/>
    </source>
</evidence>
<keyword evidence="2" id="KW-0677">Repeat</keyword>
<dbReference type="InterPro" id="IPR056737">
    <property type="entry name" value="Beta-prop_ATRN-MKLN-like"/>
</dbReference>
<dbReference type="Pfam" id="PF24981">
    <property type="entry name" value="Beta-prop_ATRN-LZTR1"/>
    <property type="match status" value="1"/>
</dbReference>
<dbReference type="Pfam" id="PF00651">
    <property type="entry name" value="BTB"/>
    <property type="match status" value="1"/>
</dbReference>
<reference evidence="5" key="1">
    <citation type="submission" date="2022-08" db="EMBL/GenBank/DDBJ databases">
        <title>Genome sequencing of akame (Lates japonicus).</title>
        <authorList>
            <person name="Hashiguchi Y."/>
            <person name="Takahashi H."/>
        </authorList>
    </citation>
    <scope>NUCLEOTIDE SEQUENCE</scope>
    <source>
        <strain evidence="5">Kochi</strain>
    </source>
</reference>
<dbReference type="SMART" id="SM00612">
    <property type="entry name" value="Kelch"/>
    <property type="match status" value="4"/>
</dbReference>
<dbReference type="Gene3D" id="1.25.40.420">
    <property type="match status" value="1"/>
</dbReference>
<dbReference type="InterPro" id="IPR011333">
    <property type="entry name" value="SKP1/BTB/POZ_sf"/>
</dbReference>
<feature type="domain" description="BTB" evidence="4">
    <location>
        <begin position="120"/>
        <end position="194"/>
    </location>
</feature>
<keyword evidence="6" id="KW-1185">Reference proteome</keyword>
<dbReference type="AlphaFoldDB" id="A0AAD3N382"/>
<dbReference type="InterPro" id="IPR015915">
    <property type="entry name" value="Kelch-typ_b-propeller"/>
</dbReference>
<dbReference type="SMART" id="SM00875">
    <property type="entry name" value="BACK"/>
    <property type="match status" value="1"/>
</dbReference>
<name>A0AAD3N382_LATJO</name>
<evidence type="ECO:0000256" key="3">
    <source>
        <dbReference type="SAM" id="MobiDB-lite"/>
    </source>
</evidence>
<dbReference type="PROSITE" id="PS50097">
    <property type="entry name" value="BTB"/>
    <property type="match status" value="2"/>
</dbReference>